<organism evidence="2 3">
    <name type="scientific">Pararge aegeria aegeria</name>
    <dbReference type="NCBI Taxonomy" id="348720"/>
    <lineage>
        <taxon>Eukaryota</taxon>
        <taxon>Metazoa</taxon>
        <taxon>Ecdysozoa</taxon>
        <taxon>Arthropoda</taxon>
        <taxon>Hexapoda</taxon>
        <taxon>Insecta</taxon>
        <taxon>Pterygota</taxon>
        <taxon>Neoptera</taxon>
        <taxon>Endopterygota</taxon>
        <taxon>Lepidoptera</taxon>
        <taxon>Glossata</taxon>
        <taxon>Ditrysia</taxon>
        <taxon>Papilionoidea</taxon>
        <taxon>Nymphalidae</taxon>
        <taxon>Satyrinae</taxon>
        <taxon>Satyrini</taxon>
        <taxon>Parargina</taxon>
        <taxon>Pararge</taxon>
    </lineage>
</organism>
<sequence length="102" mass="11514">MCSKRVTTLSVGNGMSSVSVHRDCAIQSLGQEQIQLNGKWHRETVIHEVHEEGCDEDSNDLERLTKTLNCHCRGNYCNGSIANVINFKTILLTILIYIFKFS</sequence>
<proteinExistence type="predicted"/>
<keyword evidence="3" id="KW-1185">Reference proteome</keyword>
<keyword evidence="1" id="KW-0812">Transmembrane</keyword>
<feature type="transmembrane region" description="Helical" evidence="1">
    <location>
        <begin position="80"/>
        <end position="99"/>
    </location>
</feature>
<evidence type="ECO:0000256" key="1">
    <source>
        <dbReference type="SAM" id="Phobius"/>
    </source>
</evidence>
<dbReference type="EMBL" id="CAKXAJ010025241">
    <property type="protein sequence ID" value="CAH2237046.1"/>
    <property type="molecule type" value="Genomic_DNA"/>
</dbReference>
<comment type="caution">
    <text evidence="2">The sequence shown here is derived from an EMBL/GenBank/DDBJ whole genome shotgun (WGS) entry which is preliminary data.</text>
</comment>
<gene>
    <name evidence="2" type="primary">jg9538</name>
    <name evidence="2" type="ORF">PAEG_LOCUS14362</name>
</gene>
<evidence type="ECO:0000313" key="3">
    <source>
        <dbReference type="Proteomes" id="UP000838756"/>
    </source>
</evidence>
<dbReference type="OrthoDB" id="7467377at2759"/>
<name>A0A8S4RII5_9NEOP</name>
<reference evidence="2" key="1">
    <citation type="submission" date="2022-03" db="EMBL/GenBank/DDBJ databases">
        <authorList>
            <person name="Lindestad O."/>
        </authorList>
    </citation>
    <scope>NUCLEOTIDE SEQUENCE</scope>
</reference>
<dbReference type="AlphaFoldDB" id="A0A8S4RII5"/>
<dbReference type="Proteomes" id="UP000838756">
    <property type="component" value="Unassembled WGS sequence"/>
</dbReference>
<keyword evidence="1" id="KW-1133">Transmembrane helix</keyword>
<evidence type="ECO:0000313" key="2">
    <source>
        <dbReference type="EMBL" id="CAH2237046.1"/>
    </source>
</evidence>
<protein>
    <submittedName>
        <fullName evidence="2">Jg9538 protein</fullName>
    </submittedName>
</protein>
<keyword evidence="1" id="KW-0472">Membrane</keyword>
<accession>A0A8S4RII5</accession>